<evidence type="ECO:0000313" key="3">
    <source>
        <dbReference type="EMBL" id="QDZ08986.1"/>
    </source>
</evidence>
<accession>A0A5B8LLK3</accession>
<dbReference type="Gene3D" id="2.60.120.260">
    <property type="entry name" value="Galactose-binding domain-like"/>
    <property type="match status" value="1"/>
</dbReference>
<keyword evidence="1" id="KW-0732">Signal</keyword>
<evidence type="ECO:0000259" key="2">
    <source>
        <dbReference type="Pfam" id="PF04862"/>
    </source>
</evidence>
<reference evidence="3 4" key="1">
    <citation type="submission" date="2019-07" db="EMBL/GenBank/DDBJ databases">
        <title>Full genome sequence of Sphingomonas sp. 4R-6-7(HKS19).</title>
        <authorList>
            <person name="Im W.-T."/>
        </authorList>
    </citation>
    <scope>NUCLEOTIDE SEQUENCE [LARGE SCALE GENOMIC DNA]</scope>
    <source>
        <strain evidence="3 4">HKS19</strain>
    </source>
</reference>
<dbReference type="Proteomes" id="UP000315673">
    <property type="component" value="Chromosome"/>
</dbReference>
<dbReference type="NCBIfam" id="NF035944">
    <property type="entry name" value="PEPxxWA-CTERM"/>
    <property type="match status" value="1"/>
</dbReference>
<feature type="domain" description="DUF642" evidence="2">
    <location>
        <begin position="25"/>
        <end position="191"/>
    </location>
</feature>
<dbReference type="EMBL" id="CP042306">
    <property type="protein sequence ID" value="QDZ08986.1"/>
    <property type="molecule type" value="Genomic_DNA"/>
</dbReference>
<feature type="signal peptide" evidence="1">
    <location>
        <begin position="1"/>
        <end position="22"/>
    </location>
</feature>
<organism evidence="3 4">
    <name type="scientific">Sphingomonas panacisoli</name>
    <dbReference type="NCBI Taxonomy" id="1813879"/>
    <lineage>
        <taxon>Bacteria</taxon>
        <taxon>Pseudomonadati</taxon>
        <taxon>Pseudomonadota</taxon>
        <taxon>Alphaproteobacteria</taxon>
        <taxon>Sphingomonadales</taxon>
        <taxon>Sphingomonadaceae</taxon>
        <taxon>Sphingomonas</taxon>
    </lineage>
</organism>
<sequence>MIRSIIAVGLAAIGLHAGTASAQNLVVNGSFETNTLGSGNYRDMLVGSSDLPGWTIIGPSGTHISQVDRNYAGNAGYTFPAQDGLLWVDLAGYSDNAADGVQQTVATMIGASYDFNFYLGNVSGGAFGTQSLVNVVLNGVSFSCVNTTQTQNLTWQPCGRSFVATSATTTFSISNGDPTSDYSSAIDNVVLQLSATQPGGVPEPATWASIIVGFGAMGGVLRRRKRDAMALA</sequence>
<dbReference type="OrthoDB" id="7874461at2"/>
<dbReference type="InterPro" id="IPR013424">
    <property type="entry name" value="Ice-binding_C"/>
</dbReference>
<evidence type="ECO:0000256" key="1">
    <source>
        <dbReference type="SAM" id="SignalP"/>
    </source>
</evidence>
<dbReference type="KEGG" id="spai:FPZ24_01315"/>
<evidence type="ECO:0000313" key="4">
    <source>
        <dbReference type="Proteomes" id="UP000315673"/>
    </source>
</evidence>
<keyword evidence="4" id="KW-1185">Reference proteome</keyword>
<protein>
    <submittedName>
        <fullName evidence="3">DUF642 domain-containing protein</fullName>
    </submittedName>
</protein>
<dbReference type="RefSeq" id="WP_146574065.1">
    <property type="nucleotide sequence ID" value="NZ_CP042306.1"/>
</dbReference>
<gene>
    <name evidence="3" type="ORF">FPZ24_01315</name>
</gene>
<dbReference type="Pfam" id="PF04862">
    <property type="entry name" value="DUF642"/>
    <property type="match status" value="1"/>
</dbReference>
<proteinExistence type="predicted"/>
<dbReference type="InterPro" id="IPR006946">
    <property type="entry name" value="DGR2-like_dom"/>
</dbReference>
<dbReference type="NCBIfam" id="TIGR02595">
    <property type="entry name" value="PEP_CTERM"/>
    <property type="match status" value="1"/>
</dbReference>
<dbReference type="AlphaFoldDB" id="A0A5B8LLK3"/>
<feature type="chain" id="PRO_5023070413" evidence="1">
    <location>
        <begin position="23"/>
        <end position="232"/>
    </location>
</feature>
<name>A0A5B8LLK3_9SPHN</name>